<evidence type="ECO:0000256" key="1">
    <source>
        <dbReference type="ARBA" id="ARBA00006568"/>
    </source>
</evidence>
<dbReference type="Pfam" id="PF01419">
    <property type="entry name" value="Jacalin"/>
    <property type="match status" value="2"/>
</dbReference>
<dbReference type="PANTHER" id="PTHR46506">
    <property type="entry name" value="OS05G0143600 PROTEIN"/>
    <property type="match status" value="1"/>
</dbReference>
<dbReference type="InterPro" id="IPR055414">
    <property type="entry name" value="LRR_R13L4/SHOC2-like"/>
</dbReference>
<evidence type="ECO:0000313" key="7">
    <source>
        <dbReference type="Proteomes" id="UP001164776"/>
    </source>
</evidence>
<evidence type="ECO:0000259" key="5">
    <source>
        <dbReference type="PROSITE" id="PS51752"/>
    </source>
</evidence>
<dbReference type="Gene3D" id="2.100.10.30">
    <property type="entry name" value="Jacalin-like lectin domain"/>
    <property type="match status" value="2"/>
</dbReference>
<protein>
    <recommendedName>
        <fullName evidence="5">Jacalin-type lectin domain-containing protein</fullName>
    </recommendedName>
</protein>
<dbReference type="InterPro" id="IPR033734">
    <property type="entry name" value="Jacalin-like_lectin_dom_plant"/>
</dbReference>
<dbReference type="FunFam" id="2.100.10.30:FF:000001">
    <property type="entry name" value="Jacalin-related lectin 33"/>
    <property type="match status" value="1"/>
</dbReference>
<name>A0A9W8CFX1_9POAL</name>
<dbReference type="InterPro" id="IPR032675">
    <property type="entry name" value="LRR_dom_sf"/>
</dbReference>
<keyword evidence="4" id="KW-0611">Plant defense</keyword>
<dbReference type="SUPFAM" id="SSF52058">
    <property type="entry name" value="L domain-like"/>
    <property type="match status" value="1"/>
</dbReference>
<keyword evidence="7" id="KW-1185">Reference proteome</keyword>
<dbReference type="GO" id="GO:0009626">
    <property type="term" value="P:plant-type hypersensitive response"/>
    <property type="evidence" value="ECO:0007669"/>
    <property type="project" value="UniProtKB-ARBA"/>
</dbReference>
<proteinExistence type="inferred from homology"/>
<dbReference type="SMART" id="SM00915">
    <property type="entry name" value="Jacalin"/>
    <property type="match status" value="2"/>
</dbReference>
<feature type="domain" description="Jacalin-type lectin" evidence="5">
    <location>
        <begin position="558"/>
        <end position="701"/>
    </location>
</feature>
<dbReference type="Gene3D" id="3.80.10.10">
    <property type="entry name" value="Ribonuclease Inhibitor"/>
    <property type="match status" value="1"/>
</dbReference>
<dbReference type="Proteomes" id="UP001164776">
    <property type="component" value="Unassembled WGS sequence"/>
</dbReference>
<dbReference type="Pfam" id="PF23559">
    <property type="entry name" value="WHD_DRP"/>
    <property type="match status" value="1"/>
</dbReference>
<dbReference type="GO" id="GO:0030246">
    <property type="term" value="F:carbohydrate binding"/>
    <property type="evidence" value="ECO:0007669"/>
    <property type="project" value="UniProtKB-KW"/>
</dbReference>
<gene>
    <name evidence="6" type="ORF">BS78_K079500</name>
</gene>
<dbReference type="SUPFAM" id="SSF51101">
    <property type="entry name" value="Mannose-binding lectins"/>
    <property type="match status" value="2"/>
</dbReference>
<dbReference type="InterPro" id="IPR036388">
    <property type="entry name" value="WH-like_DNA-bd_sf"/>
</dbReference>
<dbReference type="InterPro" id="IPR058922">
    <property type="entry name" value="WHD_DRP"/>
</dbReference>
<dbReference type="GO" id="GO:0042742">
    <property type="term" value="P:defense response to bacterium"/>
    <property type="evidence" value="ECO:0007669"/>
    <property type="project" value="UniProtKB-ARBA"/>
</dbReference>
<comment type="similarity">
    <text evidence="1">Belongs to the jacalin lectin family.</text>
</comment>
<dbReference type="InterPro" id="IPR036404">
    <property type="entry name" value="Jacalin-like_lectin_dom_sf"/>
</dbReference>
<sequence>MRWILSLSYYDLPPEQKPCMLYLSLFPEDHIIETDDLIWRWIGEGFVHAKRDSRNLYELGEGYFSELVSRSIVQPVHVDTHGKIQSCRVHDIVLEFITSLSLEENFVTINGHRTNTSEPNMVHRRLSYQDSKEEQVISQATNNLSHVRTLSIFCHAADLKLPLSSFQVLRVLDLEDSRGHNIGDISNLFHLRYLRLWGTHCTVEVPKQIGNLQLLQTLDLKRTKTRPLPSTLVQLGQLLRLCVDRQTQLPEGIGSMQSLEELSEVDTGKNPNLMEELGKLSKLRVLAISIDTWDAKHKEALLNCLCNLTELRTLHVFSQDVSLDFMLGSDWTWAPQRLQRFTACVHRHTGDIFRLSPSSIWSESSPFSRLPNWIKLSLPNLSHLAIMVNTLPRKDLRVLGSLPALRSLDLHVVKACAREGMETIGSSSADHAVVAFPCLANFRYASRAVGLVFRRQAMPKLQVLSLSFDVAETKYVYGDFDLGLENLTSLKVVDVGIDCRCATPWEVLDAEAAIKNSVKLNPSHPTLDLRRHFVREMPWNTTIEIPELETIQEELAGLTKIGPWGGSGGTPHDINVAPHRLESVIIRSDRVINSFSFSYYDHDGQMHTAGPWGGCGGSEHEIHFEHPEFLINISGTVGSYDASPNIITCLAFVTNTNRYGPYGVARGHPFDIAIQKNDASIVGFFGHAGWFVHSIGVYVNLREKTDGLVKFAPWGGNGGKPEDMNVAPYRLERITVSSGTIIDSIEFSYTDHNGHCHTIGPWGGYGGNNDPVKLDPSEFLTGVSGSIGPFQKLPKVVTSLTFVTNAHSYGPYGEGRGTPFHFPIQSNGCIVGFFGRYGRYLDAIGVYMKHELKMMRQDEDWALG</sequence>
<dbReference type="EMBL" id="MU629549">
    <property type="protein sequence ID" value="KAJ1256151.1"/>
    <property type="molecule type" value="Genomic_DNA"/>
</dbReference>
<comment type="caution">
    <text evidence="6">The sequence shown here is derived from an EMBL/GenBank/DDBJ whole genome shotgun (WGS) entry which is preliminary data.</text>
</comment>
<accession>A0A9W8CFX1</accession>
<dbReference type="AlphaFoldDB" id="A0A9W8CFX1"/>
<evidence type="ECO:0000256" key="4">
    <source>
        <dbReference type="ARBA" id="ARBA00022821"/>
    </source>
</evidence>
<evidence type="ECO:0000256" key="2">
    <source>
        <dbReference type="ARBA" id="ARBA00022734"/>
    </source>
</evidence>
<keyword evidence="2" id="KW-0430">Lectin</keyword>
<feature type="domain" description="Jacalin-type lectin" evidence="5">
    <location>
        <begin position="708"/>
        <end position="850"/>
    </location>
</feature>
<evidence type="ECO:0000313" key="6">
    <source>
        <dbReference type="EMBL" id="KAJ1256151.1"/>
    </source>
</evidence>
<dbReference type="FunFam" id="1.10.10.10:FF:000322">
    <property type="entry name" value="Probable disease resistance protein At1g63360"/>
    <property type="match status" value="1"/>
</dbReference>
<dbReference type="OrthoDB" id="593147at2759"/>
<evidence type="ECO:0000256" key="3">
    <source>
        <dbReference type="ARBA" id="ARBA00022737"/>
    </source>
</evidence>
<organism evidence="6 7">
    <name type="scientific">Paspalum vaginatum</name>
    <name type="common">seashore paspalum</name>
    <dbReference type="NCBI Taxonomy" id="158149"/>
    <lineage>
        <taxon>Eukaryota</taxon>
        <taxon>Viridiplantae</taxon>
        <taxon>Streptophyta</taxon>
        <taxon>Embryophyta</taxon>
        <taxon>Tracheophyta</taxon>
        <taxon>Spermatophyta</taxon>
        <taxon>Magnoliopsida</taxon>
        <taxon>Liliopsida</taxon>
        <taxon>Poales</taxon>
        <taxon>Poaceae</taxon>
        <taxon>PACMAD clade</taxon>
        <taxon>Panicoideae</taxon>
        <taxon>Andropogonodae</taxon>
        <taxon>Paspaleae</taxon>
        <taxon>Paspalinae</taxon>
        <taxon>Paspalum</taxon>
    </lineage>
</organism>
<dbReference type="GO" id="GO:0002758">
    <property type="term" value="P:innate immune response-activating signaling pathway"/>
    <property type="evidence" value="ECO:0007669"/>
    <property type="project" value="UniProtKB-ARBA"/>
</dbReference>
<dbReference type="InterPro" id="IPR001229">
    <property type="entry name" value="Jacalin-like_lectin_dom"/>
</dbReference>
<dbReference type="PROSITE" id="PS51752">
    <property type="entry name" value="JACALIN_LECTIN"/>
    <property type="match status" value="2"/>
</dbReference>
<dbReference type="Gene3D" id="1.10.10.10">
    <property type="entry name" value="Winged helix-like DNA-binding domain superfamily/Winged helix DNA-binding domain"/>
    <property type="match status" value="1"/>
</dbReference>
<reference evidence="6 7" key="1">
    <citation type="submission" date="2022-10" db="EMBL/GenBank/DDBJ databases">
        <title>WGS assembly of Paspalum vaginatum 540-79.</title>
        <authorList>
            <person name="Sun G."/>
            <person name="Wase N."/>
            <person name="Shu S."/>
            <person name="Jenkins J."/>
            <person name="Zhou B."/>
            <person name="Torres-Rodriguez J."/>
            <person name="Chen C."/>
            <person name="Sandor L."/>
            <person name="Plott C."/>
            <person name="Yoshinga Y."/>
            <person name="Daum C."/>
            <person name="Qi P."/>
            <person name="Barry K."/>
            <person name="Lipzen A."/>
            <person name="Berry L."/>
            <person name="Pedersen C."/>
            <person name="Gottilla T."/>
            <person name="Foltz A."/>
            <person name="Yu H."/>
            <person name="O'Malley R."/>
            <person name="Zhang C."/>
            <person name="Devos K."/>
            <person name="Sigmon B."/>
            <person name="Yu B."/>
            <person name="Obata T."/>
            <person name="Schmutz J."/>
            <person name="Schnable J."/>
        </authorList>
    </citation>
    <scope>NUCLEOTIDE SEQUENCE [LARGE SCALE GENOMIC DNA]</scope>
    <source>
        <strain evidence="7">cv. 540-79</strain>
    </source>
</reference>
<dbReference type="Pfam" id="PF23598">
    <property type="entry name" value="LRR_14"/>
    <property type="match status" value="1"/>
</dbReference>
<dbReference type="CDD" id="cd09612">
    <property type="entry name" value="Jacalin"/>
    <property type="match status" value="2"/>
</dbReference>
<keyword evidence="3" id="KW-0677">Repeat</keyword>